<reference evidence="6 7" key="1">
    <citation type="submission" date="2019-07" db="EMBL/GenBank/DDBJ databases">
        <title>Whole genome shotgun sequence of Acetobacter nitrogenifigens NBRC 105050.</title>
        <authorList>
            <person name="Hosoyama A."/>
            <person name="Uohara A."/>
            <person name="Ohji S."/>
            <person name="Ichikawa N."/>
        </authorList>
    </citation>
    <scope>NUCLEOTIDE SEQUENCE [LARGE SCALE GENOMIC DNA]</scope>
    <source>
        <strain evidence="6 7">NBRC 105050</strain>
    </source>
</reference>
<evidence type="ECO:0000256" key="5">
    <source>
        <dbReference type="HAMAP-Rule" id="MF_00191"/>
    </source>
</evidence>
<dbReference type="GO" id="GO:0051745">
    <property type="term" value="F:4-hydroxy-3-methylbut-2-enyl diphosphate reductase activity"/>
    <property type="evidence" value="ECO:0007669"/>
    <property type="project" value="UniProtKB-UniRule"/>
</dbReference>
<name>A0A511XB34_9PROT</name>
<keyword evidence="3 5" id="KW-0408">Iron</keyword>
<sequence length="356" mass="38562">MAPTVSRRPFVLSADRLGKTMPDQLTVSDTITDDGRATTGAARDLRVILAGPRGFCAGVDRAIRVVEEAIRAYGAPVYVRHEIVHNRTVVEELEAKGAIFVEELDEVPADGHVVFSAHGVPKTVPAEAERRNLLYLDATCPLVSKVHREAERHYADGGPESRHILMIGHAGHPEVIGTMGQLPPGAVTLINDAEEARTVQPADPARLAFITQTTLSVDDTAEIVDILRSRFPLIEGPKREDICYATTNRQEAVKAIAPDCDLVIVIGSPNSSNSQRLREVAERSGTKRALLVPKLAALDWSVLEDVRTLGITAGASAPEALVQEMVTALAKSYTLKIEERTVKEENVTFRLPAPLG</sequence>
<feature type="binding site" evidence="5">
    <location>
        <position position="118"/>
    </location>
    <ligand>
        <name>isopentenyl diphosphate</name>
        <dbReference type="ChEBI" id="CHEBI:128769"/>
    </ligand>
</feature>
<feature type="binding site" evidence="5">
    <location>
        <position position="273"/>
    </location>
    <ligand>
        <name>dimethylallyl diphosphate</name>
        <dbReference type="ChEBI" id="CHEBI:57623"/>
    </ligand>
</feature>
<gene>
    <name evidence="6" type="primary">ispH1</name>
    <name evidence="5" type="synonym">ispH</name>
    <name evidence="6" type="ORF">ANI02nite_20620</name>
</gene>
<feature type="binding site" evidence="5">
    <location>
        <position position="273"/>
    </location>
    <ligand>
        <name>isopentenyl diphosphate</name>
        <dbReference type="ChEBI" id="CHEBI:128769"/>
    </ligand>
</feature>
<dbReference type="NCBIfam" id="TIGR00216">
    <property type="entry name" value="ispH_lytB"/>
    <property type="match status" value="1"/>
</dbReference>
<feature type="binding site" evidence="5">
    <location>
        <position position="85"/>
    </location>
    <ligand>
        <name>dimethylallyl diphosphate</name>
        <dbReference type="ChEBI" id="CHEBI:57623"/>
    </ligand>
</feature>
<comment type="caution">
    <text evidence="6">The sequence shown here is derived from an EMBL/GenBank/DDBJ whole genome shotgun (WGS) entry which is preliminary data.</text>
</comment>
<feature type="binding site" evidence="5">
    <location>
        <position position="316"/>
    </location>
    <ligand>
        <name>(2E)-4-hydroxy-3-methylbut-2-enyl diphosphate</name>
        <dbReference type="ChEBI" id="CHEBI:128753"/>
    </ligand>
</feature>
<feature type="binding site" evidence="5">
    <location>
        <position position="316"/>
    </location>
    <ligand>
        <name>dimethylallyl diphosphate</name>
        <dbReference type="ChEBI" id="CHEBI:57623"/>
    </ligand>
</feature>
<dbReference type="HAMAP" id="MF_00191">
    <property type="entry name" value="IspH"/>
    <property type="match status" value="1"/>
</dbReference>
<feature type="binding site" evidence="5">
    <location>
        <position position="213"/>
    </location>
    <ligand>
        <name>(2E)-4-hydroxy-3-methylbut-2-enyl diphosphate</name>
        <dbReference type="ChEBI" id="CHEBI:128753"/>
    </ligand>
</feature>
<evidence type="ECO:0000313" key="7">
    <source>
        <dbReference type="Proteomes" id="UP000321635"/>
    </source>
</evidence>
<feature type="binding site" evidence="5">
    <location>
        <position position="272"/>
    </location>
    <ligand>
        <name>dimethylallyl diphosphate</name>
        <dbReference type="ChEBI" id="CHEBI:57623"/>
    </ligand>
</feature>
<dbReference type="GO" id="GO:0051539">
    <property type="term" value="F:4 iron, 4 sulfur cluster binding"/>
    <property type="evidence" value="ECO:0007669"/>
    <property type="project" value="UniProtKB-UniRule"/>
</dbReference>
<evidence type="ECO:0000256" key="3">
    <source>
        <dbReference type="ARBA" id="ARBA00023004"/>
    </source>
</evidence>
<protein>
    <recommendedName>
        <fullName evidence="5">4-hydroxy-3-methylbut-2-enyl diphosphate reductase</fullName>
        <shortName evidence="5">HMBPP reductase</shortName>
        <ecNumber evidence="5">1.17.7.4</ecNumber>
    </recommendedName>
</protein>
<dbReference type="AlphaFoldDB" id="A0A511XB34"/>
<evidence type="ECO:0000256" key="4">
    <source>
        <dbReference type="ARBA" id="ARBA00023014"/>
    </source>
</evidence>
<dbReference type="NCBIfam" id="NF002188">
    <property type="entry name" value="PRK01045.1-2"/>
    <property type="match status" value="1"/>
</dbReference>
<comment type="pathway">
    <text evidence="5">Isoprenoid biosynthesis; isopentenyl diphosphate biosynthesis via DXP pathway; isopentenyl diphosphate from 1-deoxy-D-xylulose 5-phosphate: step 6/6.</text>
</comment>
<dbReference type="UniPathway" id="UPA00059">
    <property type="reaction ID" value="UER00105"/>
</dbReference>
<dbReference type="EMBL" id="BJYF01000011">
    <property type="protein sequence ID" value="GEN60178.1"/>
    <property type="molecule type" value="Genomic_DNA"/>
</dbReference>
<comment type="cofactor">
    <cofactor evidence="5">
        <name>[4Fe-4S] cluster</name>
        <dbReference type="ChEBI" id="CHEBI:49883"/>
    </cofactor>
    <text evidence="5">Binds 1 [4Fe-4S] cluster per subunit.</text>
</comment>
<proteinExistence type="inferred from homology"/>
<accession>A0A511XB34</accession>
<dbReference type="UniPathway" id="UPA00056">
    <property type="reaction ID" value="UER00097"/>
</dbReference>
<comment type="catalytic activity">
    <reaction evidence="5">
        <text>isopentenyl diphosphate + 2 oxidized [2Fe-2S]-[ferredoxin] + H2O = (2E)-4-hydroxy-3-methylbut-2-enyl diphosphate + 2 reduced [2Fe-2S]-[ferredoxin] + 2 H(+)</text>
        <dbReference type="Rhea" id="RHEA:24488"/>
        <dbReference type="Rhea" id="RHEA-COMP:10000"/>
        <dbReference type="Rhea" id="RHEA-COMP:10001"/>
        <dbReference type="ChEBI" id="CHEBI:15377"/>
        <dbReference type="ChEBI" id="CHEBI:15378"/>
        <dbReference type="ChEBI" id="CHEBI:33737"/>
        <dbReference type="ChEBI" id="CHEBI:33738"/>
        <dbReference type="ChEBI" id="CHEBI:128753"/>
        <dbReference type="ChEBI" id="CHEBI:128769"/>
        <dbReference type="EC" id="1.17.7.4"/>
    </reaction>
</comment>
<organism evidence="6 7">
    <name type="scientific">Acetobacter nitrogenifigens DSM 23921 = NBRC 105050</name>
    <dbReference type="NCBI Taxonomy" id="1120919"/>
    <lineage>
        <taxon>Bacteria</taxon>
        <taxon>Pseudomonadati</taxon>
        <taxon>Pseudomonadota</taxon>
        <taxon>Alphaproteobacteria</taxon>
        <taxon>Acetobacterales</taxon>
        <taxon>Acetobacteraceae</taxon>
        <taxon>Acetobacter</taxon>
    </lineage>
</organism>
<evidence type="ECO:0000256" key="2">
    <source>
        <dbReference type="ARBA" id="ARBA00022723"/>
    </source>
</evidence>
<dbReference type="Gene3D" id="3.40.50.11270">
    <property type="match status" value="1"/>
</dbReference>
<feature type="binding site" evidence="5">
    <location>
        <position position="85"/>
    </location>
    <ligand>
        <name>(2E)-4-hydroxy-3-methylbut-2-enyl diphosphate</name>
        <dbReference type="ChEBI" id="CHEBI:128753"/>
    </ligand>
</feature>
<feature type="binding site" evidence="5">
    <location>
        <position position="271"/>
    </location>
    <ligand>
        <name>dimethylallyl diphosphate</name>
        <dbReference type="ChEBI" id="CHEBI:57623"/>
    </ligand>
</feature>
<feature type="binding site" evidence="5">
    <location>
        <position position="172"/>
    </location>
    <ligand>
        <name>isopentenyl diphosphate</name>
        <dbReference type="ChEBI" id="CHEBI:128769"/>
    </ligand>
</feature>
<dbReference type="PANTHER" id="PTHR30426:SF0">
    <property type="entry name" value="4-HYDROXY-3-METHYLBUT-2-ENYL DIPHOSPHATE REDUCTASE"/>
    <property type="match status" value="1"/>
</dbReference>
<dbReference type="STRING" id="1120919.GCA_000429165_01036"/>
<feature type="binding site" evidence="5">
    <location>
        <position position="140"/>
    </location>
    <ligand>
        <name>[4Fe-4S] cluster</name>
        <dbReference type="ChEBI" id="CHEBI:49883"/>
    </ligand>
</feature>
<dbReference type="InterPro" id="IPR003451">
    <property type="entry name" value="LytB/IspH"/>
</dbReference>
<dbReference type="Pfam" id="PF02401">
    <property type="entry name" value="LYTB"/>
    <property type="match status" value="1"/>
</dbReference>
<comment type="function">
    <text evidence="5">Catalyzes the conversion of 1-hydroxy-2-methyl-2-(E)-butenyl 4-diphosphate (HMBPP) into a mixture of isopentenyl diphosphate (IPP) and dimethylallyl diphosphate (DMAPP). Acts in the terminal step of the DOXP/MEP pathway for isoprenoid precursor biosynthesis.</text>
</comment>
<keyword evidence="4 5" id="KW-0411">Iron-sulfur</keyword>
<dbReference type="PANTHER" id="PTHR30426">
    <property type="entry name" value="4-HYDROXY-3-METHYLBUT-2-ENYL DIPHOSPHATE REDUCTASE"/>
    <property type="match status" value="1"/>
</dbReference>
<feature type="binding site" evidence="5">
    <location>
        <position position="56"/>
    </location>
    <ligand>
        <name>[4Fe-4S] cluster</name>
        <dbReference type="ChEBI" id="CHEBI:49883"/>
    </ligand>
</feature>
<keyword evidence="5" id="KW-0414">Isoprene biosynthesis</keyword>
<feature type="active site" description="Proton donor" evidence="5">
    <location>
        <position position="174"/>
    </location>
</feature>
<feature type="binding site" evidence="5">
    <location>
        <position position="271"/>
    </location>
    <ligand>
        <name>(2E)-4-hydroxy-3-methylbut-2-enyl diphosphate</name>
        <dbReference type="ChEBI" id="CHEBI:128753"/>
    </ligand>
</feature>
<feature type="binding site" evidence="5">
    <location>
        <position position="85"/>
    </location>
    <ligand>
        <name>isopentenyl diphosphate</name>
        <dbReference type="ChEBI" id="CHEBI:128769"/>
    </ligand>
</feature>
<keyword evidence="7" id="KW-1185">Reference proteome</keyword>
<feature type="binding site" evidence="5">
    <location>
        <position position="272"/>
    </location>
    <ligand>
        <name>(2E)-4-hydroxy-3-methylbut-2-enyl diphosphate</name>
        <dbReference type="ChEBI" id="CHEBI:128753"/>
    </ligand>
</feature>
<dbReference type="GO" id="GO:0016114">
    <property type="term" value="P:terpenoid biosynthetic process"/>
    <property type="evidence" value="ECO:0007669"/>
    <property type="project" value="UniProtKB-UniRule"/>
</dbReference>
<feature type="binding site" evidence="5">
    <location>
        <position position="273"/>
    </location>
    <ligand>
        <name>(2E)-4-hydroxy-3-methylbut-2-enyl diphosphate</name>
        <dbReference type="ChEBI" id="CHEBI:128753"/>
    </ligand>
</feature>
<evidence type="ECO:0000313" key="6">
    <source>
        <dbReference type="EMBL" id="GEN60178.1"/>
    </source>
</evidence>
<keyword evidence="1 5" id="KW-0004">4Fe-4S</keyword>
<dbReference type="Proteomes" id="UP000321635">
    <property type="component" value="Unassembled WGS sequence"/>
</dbReference>
<feature type="binding site" evidence="5">
    <location>
        <position position="316"/>
    </location>
    <ligand>
        <name>isopentenyl diphosphate</name>
        <dbReference type="ChEBI" id="CHEBI:128769"/>
    </ligand>
</feature>
<feature type="binding site" evidence="5">
    <location>
        <position position="118"/>
    </location>
    <ligand>
        <name>(2E)-4-hydroxy-3-methylbut-2-enyl diphosphate</name>
        <dbReference type="ChEBI" id="CHEBI:128753"/>
    </ligand>
</feature>
<feature type="binding site" evidence="5">
    <location>
        <position position="172"/>
    </location>
    <ligand>
        <name>(2E)-4-hydroxy-3-methylbut-2-enyl diphosphate</name>
        <dbReference type="ChEBI" id="CHEBI:128753"/>
    </ligand>
</feature>
<feature type="binding site" evidence="5">
    <location>
        <position position="271"/>
    </location>
    <ligand>
        <name>isopentenyl diphosphate</name>
        <dbReference type="ChEBI" id="CHEBI:128769"/>
    </ligand>
</feature>
<evidence type="ECO:0000256" key="1">
    <source>
        <dbReference type="ARBA" id="ARBA00022485"/>
    </source>
</evidence>
<dbReference type="CDD" id="cd13944">
    <property type="entry name" value="lytB_ispH"/>
    <property type="match status" value="1"/>
</dbReference>
<dbReference type="NCBIfam" id="NF002190">
    <property type="entry name" value="PRK01045.1-4"/>
    <property type="match status" value="1"/>
</dbReference>
<feature type="binding site" evidence="5">
    <location>
        <position position="172"/>
    </location>
    <ligand>
        <name>dimethylallyl diphosphate</name>
        <dbReference type="ChEBI" id="CHEBI:57623"/>
    </ligand>
</feature>
<feature type="binding site" evidence="5">
    <location>
        <position position="243"/>
    </location>
    <ligand>
        <name>[4Fe-4S] cluster</name>
        <dbReference type="ChEBI" id="CHEBI:49883"/>
    </ligand>
</feature>
<comment type="pathway">
    <text evidence="5">Isoprenoid biosynthesis; dimethylallyl diphosphate biosynthesis; dimethylallyl diphosphate from (2E)-4-hydroxy-3-methylbutenyl diphosphate: step 1/1.</text>
</comment>
<dbReference type="GO" id="GO:0046872">
    <property type="term" value="F:metal ion binding"/>
    <property type="evidence" value="ECO:0007669"/>
    <property type="project" value="UniProtKB-KW"/>
</dbReference>
<dbReference type="GO" id="GO:0050992">
    <property type="term" value="P:dimethylallyl diphosphate biosynthetic process"/>
    <property type="evidence" value="ECO:0007669"/>
    <property type="project" value="UniProtKB-UniRule"/>
</dbReference>
<keyword evidence="2 5" id="KW-0479">Metal-binding</keyword>
<dbReference type="EC" id="1.17.7.4" evidence="5"/>
<comment type="similarity">
    <text evidence="5">Belongs to the IspH family.</text>
</comment>
<dbReference type="GO" id="GO:0019288">
    <property type="term" value="P:isopentenyl diphosphate biosynthetic process, methylerythritol 4-phosphate pathway"/>
    <property type="evidence" value="ECO:0007669"/>
    <property type="project" value="UniProtKB-UniRule"/>
</dbReference>
<keyword evidence="5" id="KW-0560">Oxidoreductase</keyword>
<feature type="binding site" evidence="5">
    <location>
        <position position="272"/>
    </location>
    <ligand>
        <name>isopentenyl diphosphate</name>
        <dbReference type="ChEBI" id="CHEBI:128769"/>
    </ligand>
</feature>
<dbReference type="Gene3D" id="3.40.1010.20">
    <property type="entry name" value="4-hydroxy-3-methylbut-2-enyl diphosphate reductase, catalytic domain"/>
    <property type="match status" value="2"/>
</dbReference>
<feature type="binding site" evidence="5">
    <location>
        <position position="118"/>
    </location>
    <ligand>
        <name>dimethylallyl diphosphate</name>
        <dbReference type="ChEBI" id="CHEBI:57623"/>
    </ligand>
</feature>
<comment type="catalytic activity">
    <reaction evidence="5">
        <text>dimethylallyl diphosphate + 2 oxidized [2Fe-2S]-[ferredoxin] + H2O = (2E)-4-hydroxy-3-methylbut-2-enyl diphosphate + 2 reduced [2Fe-2S]-[ferredoxin] + 2 H(+)</text>
        <dbReference type="Rhea" id="RHEA:24825"/>
        <dbReference type="Rhea" id="RHEA-COMP:10000"/>
        <dbReference type="Rhea" id="RHEA-COMP:10001"/>
        <dbReference type="ChEBI" id="CHEBI:15377"/>
        <dbReference type="ChEBI" id="CHEBI:15378"/>
        <dbReference type="ChEBI" id="CHEBI:33737"/>
        <dbReference type="ChEBI" id="CHEBI:33738"/>
        <dbReference type="ChEBI" id="CHEBI:57623"/>
        <dbReference type="ChEBI" id="CHEBI:128753"/>
        <dbReference type="EC" id="1.17.7.4"/>
    </reaction>
</comment>